<gene>
    <name evidence="3" type="ORF">ANI01nite_10610</name>
</gene>
<accession>A0ABQ0RJ70</accession>
<dbReference type="PANTHER" id="PTHR23028:SF53">
    <property type="entry name" value="ACYL_TRANSF_3 DOMAIN-CONTAINING PROTEIN"/>
    <property type="match status" value="1"/>
</dbReference>
<organism evidence="3 4">
    <name type="scientific">Glutamicibacter nicotianae</name>
    <name type="common">Arthrobacter nicotianae</name>
    <dbReference type="NCBI Taxonomy" id="37929"/>
    <lineage>
        <taxon>Bacteria</taxon>
        <taxon>Bacillati</taxon>
        <taxon>Actinomycetota</taxon>
        <taxon>Actinomycetes</taxon>
        <taxon>Micrococcales</taxon>
        <taxon>Micrococcaceae</taxon>
        <taxon>Glutamicibacter</taxon>
    </lineage>
</organism>
<dbReference type="EMBL" id="BJNE01000003">
    <property type="protein sequence ID" value="GEC11858.1"/>
    <property type="molecule type" value="Genomic_DNA"/>
</dbReference>
<dbReference type="RefSeq" id="WP_141356559.1">
    <property type="nucleotide sequence ID" value="NZ_BAAAWM010000001.1"/>
</dbReference>
<feature type="transmembrane region" description="Helical" evidence="1">
    <location>
        <begin position="199"/>
        <end position="217"/>
    </location>
</feature>
<protein>
    <submittedName>
        <fullName evidence="3">Acyltransferase</fullName>
    </submittedName>
</protein>
<feature type="transmembrane region" description="Helical" evidence="1">
    <location>
        <begin position="148"/>
        <end position="169"/>
    </location>
</feature>
<feature type="transmembrane region" description="Helical" evidence="1">
    <location>
        <begin position="321"/>
        <end position="342"/>
    </location>
</feature>
<dbReference type="Proteomes" id="UP000316242">
    <property type="component" value="Unassembled WGS sequence"/>
</dbReference>
<feature type="transmembrane region" description="Helical" evidence="1">
    <location>
        <begin position="224"/>
        <end position="242"/>
    </location>
</feature>
<evidence type="ECO:0000259" key="2">
    <source>
        <dbReference type="Pfam" id="PF01757"/>
    </source>
</evidence>
<keyword evidence="3" id="KW-0012">Acyltransferase</keyword>
<dbReference type="InterPro" id="IPR050879">
    <property type="entry name" value="Acyltransferase_3"/>
</dbReference>
<sequence>MPKTVATQTQKPAPRLGLLDALRITAALIVVLYHYTAWGHDHWGTQAAEFWPVLSEFTRYGQLGVQLFFLISGFVILMSLQGKNVIGFIGSRVGRLYPAYWLAVIAAAVLSLRIWPSGNEGRSASDILPNLTMMQAGFGITDMDGVYWTLWVELRFYVLLAVLLSLGFVKNKHILVLSAVWPALGLYLHFTSLDKLQEWIAGQYAALFAAGMVLFLIYQSGHSLLRWFMVVANTAIAAFFTGIKGRNDADLLSGLDIPAWHFQLLTVLCVALLAACTLTPLKNVQGKWLAVAGSLTYPLYLVHQLWGWWLIDQLHGAVNKYVLLAGVLVLMLVIAYLVARFVEQPLGLPLRNATIRGLTAAQASTKKIFAKPGLVIPESKYQQSWHQIR</sequence>
<keyword evidence="3" id="KW-0808">Transferase</keyword>
<feature type="transmembrane region" description="Helical" evidence="1">
    <location>
        <begin position="174"/>
        <end position="193"/>
    </location>
</feature>
<feature type="transmembrane region" description="Helical" evidence="1">
    <location>
        <begin position="288"/>
        <end position="309"/>
    </location>
</feature>
<keyword evidence="1" id="KW-0472">Membrane</keyword>
<feature type="transmembrane region" description="Helical" evidence="1">
    <location>
        <begin position="99"/>
        <end position="116"/>
    </location>
</feature>
<feature type="transmembrane region" description="Helical" evidence="1">
    <location>
        <begin position="21"/>
        <end position="40"/>
    </location>
</feature>
<name>A0ABQ0RJ70_GLUNI</name>
<dbReference type="PANTHER" id="PTHR23028">
    <property type="entry name" value="ACETYLTRANSFERASE"/>
    <property type="match status" value="1"/>
</dbReference>
<dbReference type="Pfam" id="PF01757">
    <property type="entry name" value="Acyl_transf_3"/>
    <property type="match status" value="1"/>
</dbReference>
<feature type="domain" description="Acyltransferase 3" evidence="2">
    <location>
        <begin position="19"/>
        <end position="339"/>
    </location>
</feature>
<evidence type="ECO:0000256" key="1">
    <source>
        <dbReference type="SAM" id="Phobius"/>
    </source>
</evidence>
<dbReference type="GO" id="GO:0016746">
    <property type="term" value="F:acyltransferase activity"/>
    <property type="evidence" value="ECO:0007669"/>
    <property type="project" value="UniProtKB-KW"/>
</dbReference>
<comment type="caution">
    <text evidence="3">The sequence shown here is derived from an EMBL/GenBank/DDBJ whole genome shotgun (WGS) entry which is preliminary data.</text>
</comment>
<keyword evidence="1" id="KW-1133">Transmembrane helix</keyword>
<proteinExistence type="predicted"/>
<feature type="transmembrane region" description="Helical" evidence="1">
    <location>
        <begin position="262"/>
        <end position="281"/>
    </location>
</feature>
<evidence type="ECO:0000313" key="3">
    <source>
        <dbReference type="EMBL" id="GEC11858.1"/>
    </source>
</evidence>
<keyword evidence="1" id="KW-0812">Transmembrane</keyword>
<dbReference type="InterPro" id="IPR002656">
    <property type="entry name" value="Acyl_transf_3_dom"/>
</dbReference>
<keyword evidence="4" id="KW-1185">Reference proteome</keyword>
<reference evidence="3 4" key="1">
    <citation type="submission" date="2019-06" db="EMBL/GenBank/DDBJ databases">
        <title>Whole genome shotgun sequence of Glutamicibacter nicotianae NBRC 14234.</title>
        <authorList>
            <person name="Hosoyama A."/>
            <person name="Uohara A."/>
            <person name="Ohji S."/>
            <person name="Ichikawa N."/>
        </authorList>
    </citation>
    <scope>NUCLEOTIDE SEQUENCE [LARGE SCALE GENOMIC DNA]</scope>
    <source>
        <strain evidence="3 4">NBRC 14234</strain>
    </source>
</reference>
<feature type="transmembrane region" description="Helical" evidence="1">
    <location>
        <begin position="60"/>
        <end position="78"/>
    </location>
</feature>
<evidence type="ECO:0000313" key="4">
    <source>
        <dbReference type="Proteomes" id="UP000316242"/>
    </source>
</evidence>